<feature type="domain" description="Sulfotransferase" evidence="6">
    <location>
        <begin position="70"/>
        <end position="228"/>
    </location>
</feature>
<dbReference type="InterPro" id="IPR037359">
    <property type="entry name" value="NST/OST"/>
</dbReference>
<dbReference type="Pfam" id="PF00685">
    <property type="entry name" value="Sulfotransfer_1"/>
    <property type="match status" value="1"/>
</dbReference>
<evidence type="ECO:0000313" key="8">
    <source>
        <dbReference type="Proteomes" id="UP000285301"/>
    </source>
</evidence>
<evidence type="ECO:0000256" key="3">
    <source>
        <dbReference type="PIRSR" id="PIRSR637359-1"/>
    </source>
</evidence>
<keyword evidence="1 7" id="KW-0808">Transferase</keyword>
<keyword evidence="2" id="KW-0325">Glycoprotein</keyword>
<accession>A0A3S4QRD0</accession>
<dbReference type="FunFam" id="3.40.50.300:FF:002997">
    <property type="entry name" value="Sulfotransferase"/>
    <property type="match status" value="1"/>
</dbReference>
<evidence type="ECO:0000259" key="6">
    <source>
        <dbReference type="Pfam" id="PF00685"/>
    </source>
</evidence>
<dbReference type="OrthoDB" id="411451at2759"/>
<name>A0A3S4QRD0_9ACAR</name>
<dbReference type="PANTHER" id="PTHR10605:SF65">
    <property type="entry name" value="GH20068P"/>
    <property type="match status" value="1"/>
</dbReference>
<dbReference type="AlphaFoldDB" id="A0A3S4QRD0"/>
<evidence type="ECO:0000313" key="7">
    <source>
        <dbReference type="EMBL" id="RWS06764.1"/>
    </source>
</evidence>
<keyword evidence="8" id="KW-1185">Reference proteome</keyword>
<comment type="caution">
    <text evidence="7">The sequence shown here is derived from an EMBL/GenBank/DDBJ whole genome shotgun (WGS) entry which is preliminary data.</text>
</comment>
<dbReference type="InterPro" id="IPR000863">
    <property type="entry name" value="Sulfotransferase_dom"/>
</dbReference>
<keyword evidence="5" id="KW-0175">Coiled coil</keyword>
<evidence type="ECO:0000256" key="5">
    <source>
        <dbReference type="SAM" id="Coils"/>
    </source>
</evidence>
<dbReference type="STRING" id="1965070.A0A3S4QRD0"/>
<dbReference type="Gene3D" id="3.40.50.300">
    <property type="entry name" value="P-loop containing nucleotide triphosphate hydrolases"/>
    <property type="match status" value="1"/>
</dbReference>
<feature type="coiled-coil region" evidence="5">
    <location>
        <begin position="165"/>
        <end position="192"/>
    </location>
</feature>
<gene>
    <name evidence="7" type="ORF">B4U79_09566</name>
</gene>
<feature type="binding site" evidence="4">
    <location>
        <position position="170"/>
    </location>
    <ligand>
        <name>3'-phosphoadenylyl sulfate</name>
        <dbReference type="ChEBI" id="CHEBI:58339"/>
    </ligand>
</feature>
<dbReference type="GO" id="GO:0008467">
    <property type="term" value="F:[heparan sulfate]-glucosamine 3-sulfotransferase activity"/>
    <property type="evidence" value="ECO:0007669"/>
    <property type="project" value="TreeGrafter"/>
</dbReference>
<dbReference type="SUPFAM" id="SSF52540">
    <property type="entry name" value="P-loop containing nucleoside triphosphate hydrolases"/>
    <property type="match status" value="1"/>
</dbReference>
<dbReference type="InterPro" id="IPR027417">
    <property type="entry name" value="P-loop_NTPase"/>
</dbReference>
<dbReference type="Proteomes" id="UP000285301">
    <property type="component" value="Unassembled WGS sequence"/>
</dbReference>
<evidence type="ECO:0000256" key="1">
    <source>
        <dbReference type="ARBA" id="ARBA00022679"/>
    </source>
</evidence>
<organism evidence="7 8">
    <name type="scientific">Dinothrombium tinctorium</name>
    <dbReference type="NCBI Taxonomy" id="1965070"/>
    <lineage>
        <taxon>Eukaryota</taxon>
        <taxon>Metazoa</taxon>
        <taxon>Ecdysozoa</taxon>
        <taxon>Arthropoda</taxon>
        <taxon>Chelicerata</taxon>
        <taxon>Arachnida</taxon>
        <taxon>Acari</taxon>
        <taxon>Acariformes</taxon>
        <taxon>Trombidiformes</taxon>
        <taxon>Prostigmata</taxon>
        <taxon>Anystina</taxon>
        <taxon>Parasitengona</taxon>
        <taxon>Trombidioidea</taxon>
        <taxon>Trombidiidae</taxon>
        <taxon>Dinothrombium</taxon>
    </lineage>
</organism>
<proteinExistence type="predicted"/>
<evidence type="ECO:0000256" key="2">
    <source>
        <dbReference type="ARBA" id="ARBA00023180"/>
    </source>
</evidence>
<reference evidence="7 8" key="1">
    <citation type="journal article" date="2018" name="Gigascience">
        <title>Genomes of trombidid mites reveal novel predicted allergens and laterally-transferred genes associated with secondary metabolism.</title>
        <authorList>
            <person name="Dong X."/>
            <person name="Chaisiri K."/>
            <person name="Xia D."/>
            <person name="Armstrong S.D."/>
            <person name="Fang Y."/>
            <person name="Donnelly M.J."/>
            <person name="Kadowaki T."/>
            <person name="McGarry J.W."/>
            <person name="Darby A.C."/>
            <person name="Makepeace B.L."/>
        </authorList>
    </citation>
    <scope>NUCLEOTIDE SEQUENCE [LARGE SCALE GENOMIC DNA]</scope>
    <source>
        <strain evidence="7">UoL-WK</strain>
    </source>
</reference>
<dbReference type="PANTHER" id="PTHR10605">
    <property type="entry name" value="HEPARAN SULFATE SULFOTRANSFERASE"/>
    <property type="match status" value="1"/>
</dbReference>
<sequence length="235" mass="27642">MIRSIDFELRMRTKRSKTFCRYDSTANNEEFSTEKVGRDKREDSAIKSGYTSNKYHQKRPHFSKTHRRLPQCIIIGVRKGGTRALLEFLNIHPAVQKASDEVHFFDDDSKYEMGLEWYRRQMPYSFPEQVTIEKSPAYFVTESTPYRIHAMNSSVKLILIVRDPVTRLISDYAQLAENKAKKERRVASFEEVVLFPDGSVNTNYKPVRTSIYSLYYTRWIQHVDKYATLDENGSR</sequence>
<dbReference type="EMBL" id="NCKU01003892">
    <property type="protein sequence ID" value="RWS06764.1"/>
    <property type="molecule type" value="Genomic_DNA"/>
</dbReference>
<feature type="binding site" evidence="4">
    <location>
        <begin position="79"/>
        <end position="83"/>
    </location>
    <ligand>
        <name>3'-phosphoadenylyl sulfate</name>
        <dbReference type="ChEBI" id="CHEBI:58339"/>
    </ligand>
</feature>
<feature type="active site" description="For sulfotransferase activity" evidence="3">
    <location>
        <position position="79"/>
    </location>
</feature>
<protein>
    <submittedName>
        <fullName evidence="7">Heparan sulfate glucosamine 3-O-sulfotransferase 5-like protein</fullName>
    </submittedName>
</protein>
<evidence type="ECO:0000256" key="4">
    <source>
        <dbReference type="PIRSR" id="PIRSR637359-2"/>
    </source>
</evidence>
<feature type="binding site" evidence="4">
    <location>
        <position position="162"/>
    </location>
    <ligand>
        <name>3'-phosphoadenylyl sulfate</name>
        <dbReference type="ChEBI" id="CHEBI:58339"/>
    </ligand>
</feature>